<evidence type="ECO:0000256" key="7">
    <source>
        <dbReference type="ARBA" id="ARBA00022516"/>
    </source>
</evidence>
<dbReference type="Pfam" id="PF01066">
    <property type="entry name" value="CDP-OH_P_transf"/>
    <property type="match status" value="1"/>
</dbReference>
<evidence type="ECO:0000256" key="16">
    <source>
        <dbReference type="NCBIfam" id="TIGR00560"/>
    </source>
</evidence>
<feature type="transmembrane region" description="Helical" evidence="18">
    <location>
        <begin position="69"/>
        <end position="86"/>
    </location>
</feature>
<evidence type="ECO:0000256" key="12">
    <source>
        <dbReference type="ARBA" id="ARBA00023136"/>
    </source>
</evidence>
<dbReference type="PANTHER" id="PTHR14269">
    <property type="entry name" value="CDP-DIACYLGLYCEROL--GLYCEROL-3-PHOSPHATE 3-PHOSPHATIDYLTRANSFERASE-RELATED"/>
    <property type="match status" value="1"/>
</dbReference>
<dbReference type="AlphaFoldDB" id="A0A251ZXR0"/>
<comment type="similarity">
    <text evidence="4 17">Belongs to the CDP-alcohol phosphatidyltransferase class-I family.</text>
</comment>
<gene>
    <name evidence="19" type="ORF">HK18_02405</name>
</gene>
<dbReference type="InterPro" id="IPR004570">
    <property type="entry name" value="Phosphatidylglycerol_P_synth"/>
</dbReference>
<evidence type="ECO:0000256" key="2">
    <source>
        <dbReference type="ARBA" id="ARBA00005042"/>
    </source>
</evidence>
<dbReference type="GO" id="GO:0016020">
    <property type="term" value="C:membrane"/>
    <property type="evidence" value="ECO:0007669"/>
    <property type="project" value="UniProtKB-SubCell"/>
</dbReference>
<dbReference type="InterPro" id="IPR043130">
    <property type="entry name" value="CDP-OH_PTrfase_TM_dom"/>
</dbReference>
<evidence type="ECO:0000256" key="1">
    <source>
        <dbReference type="ARBA" id="ARBA00004141"/>
    </source>
</evidence>
<evidence type="ECO:0000313" key="19">
    <source>
        <dbReference type="EMBL" id="OUI79433.1"/>
    </source>
</evidence>
<dbReference type="RefSeq" id="WP_040363774.1">
    <property type="nucleotide sequence ID" value="NZ_JOPB01000001.1"/>
</dbReference>
<feature type="transmembrane region" description="Helical" evidence="18">
    <location>
        <begin position="32"/>
        <end position="48"/>
    </location>
</feature>
<reference evidence="20" key="1">
    <citation type="submission" date="2014-06" db="EMBL/GenBank/DDBJ databases">
        <authorList>
            <person name="Winans N.J."/>
            <person name="Newell P.D."/>
            <person name="Douglas A.E."/>
        </authorList>
    </citation>
    <scope>NUCLEOTIDE SEQUENCE [LARGE SCALE GENOMIC DNA]</scope>
    <source>
        <strain evidence="20">DmL_052</strain>
    </source>
</reference>
<keyword evidence="10 18" id="KW-1133">Transmembrane helix</keyword>
<evidence type="ECO:0000256" key="8">
    <source>
        <dbReference type="ARBA" id="ARBA00022679"/>
    </source>
</evidence>
<keyword evidence="8 17" id="KW-0808">Transferase</keyword>
<keyword evidence="7" id="KW-0444">Lipid biosynthesis</keyword>
<accession>A0A251ZXR0</accession>
<sequence>MFVNLPNCLTLSRILVIPILAILVMIHRPLTDFIACLLFILAGITDYLDGKLARAWKQLSELGRMLDPIADKLLVGILLIVMAAYGRLPHGGIIPAMVILSREILVSGLREFLATSQIGLPVTKLSKWKTTFQMIALGFLLAGDTSAKMLGISWLPVSIIGSFLLWVSAILTIMTGWGYIRTGLKFINKP</sequence>
<dbReference type="PROSITE" id="PS00379">
    <property type="entry name" value="CDP_ALCOHOL_P_TRANSF"/>
    <property type="match status" value="1"/>
</dbReference>
<comment type="catalytic activity">
    <reaction evidence="15">
        <text>a CDP-1,2-diacyl-sn-glycerol + sn-glycerol 3-phosphate = a 1,2-diacyl-sn-glycero-3-phospho-(1'-sn-glycero-3'-phosphate) + CMP + H(+)</text>
        <dbReference type="Rhea" id="RHEA:12593"/>
        <dbReference type="ChEBI" id="CHEBI:15378"/>
        <dbReference type="ChEBI" id="CHEBI:57597"/>
        <dbReference type="ChEBI" id="CHEBI:58332"/>
        <dbReference type="ChEBI" id="CHEBI:60110"/>
        <dbReference type="ChEBI" id="CHEBI:60377"/>
        <dbReference type="EC" id="2.7.8.5"/>
    </reaction>
</comment>
<dbReference type="NCBIfam" id="TIGR00560">
    <property type="entry name" value="pgsA"/>
    <property type="match status" value="1"/>
</dbReference>
<evidence type="ECO:0000256" key="11">
    <source>
        <dbReference type="ARBA" id="ARBA00023098"/>
    </source>
</evidence>
<evidence type="ECO:0000256" key="14">
    <source>
        <dbReference type="ARBA" id="ARBA00023264"/>
    </source>
</evidence>
<keyword evidence="13" id="KW-0594">Phospholipid biosynthesis</keyword>
<evidence type="ECO:0000256" key="15">
    <source>
        <dbReference type="ARBA" id="ARBA00048586"/>
    </source>
</evidence>
<dbReference type="EMBL" id="JOPB01000001">
    <property type="protein sequence ID" value="OUI79433.1"/>
    <property type="molecule type" value="Genomic_DNA"/>
</dbReference>
<dbReference type="InterPro" id="IPR050324">
    <property type="entry name" value="CDP-alcohol_PTase-I"/>
</dbReference>
<evidence type="ECO:0000256" key="10">
    <source>
        <dbReference type="ARBA" id="ARBA00022989"/>
    </source>
</evidence>
<evidence type="ECO:0000256" key="3">
    <source>
        <dbReference type="ARBA" id="ARBA00005189"/>
    </source>
</evidence>
<evidence type="ECO:0000256" key="6">
    <source>
        <dbReference type="ARBA" id="ARBA00014944"/>
    </source>
</evidence>
<keyword evidence="11" id="KW-0443">Lipid metabolism</keyword>
<evidence type="ECO:0000256" key="13">
    <source>
        <dbReference type="ARBA" id="ARBA00023209"/>
    </source>
</evidence>
<evidence type="ECO:0000256" key="17">
    <source>
        <dbReference type="RuleBase" id="RU003750"/>
    </source>
</evidence>
<comment type="caution">
    <text evidence="19">The sequence shown here is derived from an EMBL/GenBank/DDBJ whole genome shotgun (WGS) entry which is preliminary data.</text>
</comment>
<keyword evidence="12 18" id="KW-0472">Membrane</keyword>
<comment type="subcellular location">
    <subcellularLocation>
        <location evidence="1">Membrane</location>
        <topology evidence="1">Multi-pass membrane protein</topology>
    </subcellularLocation>
</comment>
<name>A0A251ZXR0_9PROT</name>
<dbReference type="GO" id="GO:0046474">
    <property type="term" value="P:glycerophospholipid biosynthetic process"/>
    <property type="evidence" value="ECO:0007669"/>
    <property type="project" value="TreeGrafter"/>
</dbReference>
<dbReference type="EC" id="2.7.8.5" evidence="5 16"/>
<comment type="pathway">
    <text evidence="3">Lipid metabolism.</text>
</comment>
<keyword evidence="20" id="KW-1185">Reference proteome</keyword>
<evidence type="ECO:0000313" key="20">
    <source>
        <dbReference type="Proteomes" id="UP000194946"/>
    </source>
</evidence>
<dbReference type="Proteomes" id="UP000194946">
    <property type="component" value="Unassembled WGS sequence"/>
</dbReference>
<evidence type="ECO:0000256" key="5">
    <source>
        <dbReference type="ARBA" id="ARBA00013170"/>
    </source>
</evidence>
<feature type="transmembrane region" description="Helical" evidence="18">
    <location>
        <begin position="7"/>
        <end position="26"/>
    </location>
</feature>
<keyword evidence="9 18" id="KW-0812">Transmembrane</keyword>
<dbReference type="Gene3D" id="1.20.120.1760">
    <property type="match status" value="1"/>
</dbReference>
<dbReference type="PIRSF" id="PIRSF000847">
    <property type="entry name" value="Phos_ph_gly_syn"/>
    <property type="match status" value="1"/>
</dbReference>
<proteinExistence type="inferred from homology"/>
<evidence type="ECO:0000256" key="18">
    <source>
        <dbReference type="SAM" id="Phobius"/>
    </source>
</evidence>
<evidence type="ECO:0000256" key="9">
    <source>
        <dbReference type="ARBA" id="ARBA00022692"/>
    </source>
</evidence>
<feature type="transmembrane region" description="Helical" evidence="18">
    <location>
        <begin position="163"/>
        <end position="180"/>
    </location>
</feature>
<dbReference type="InterPro" id="IPR000462">
    <property type="entry name" value="CDP-OH_P_trans"/>
</dbReference>
<dbReference type="GO" id="GO:0008444">
    <property type="term" value="F:CDP-diacylglycerol-glycerol-3-phosphate 3-phosphatidyltransferase activity"/>
    <property type="evidence" value="ECO:0007669"/>
    <property type="project" value="UniProtKB-UniRule"/>
</dbReference>
<keyword evidence="14" id="KW-1208">Phospholipid metabolism</keyword>
<organism evidence="19 20">
    <name type="scientific">Commensalibacter intestini</name>
    <dbReference type="NCBI Taxonomy" id="479936"/>
    <lineage>
        <taxon>Bacteria</taxon>
        <taxon>Pseudomonadati</taxon>
        <taxon>Pseudomonadota</taxon>
        <taxon>Alphaproteobacteria</taxon>
        <taxon>Acetobacterales</taxon>
        <taxon>Acetobacteraceae</taxon>
    </lineage>
</organism>
<evidence type="ECO:0000256" key="4">
    <source>
        <dbReference type="ARBA" id="ARBA00010441"/>
    </source>
</evidence>
<dbReference type="PANTHER" id="PTHR14269:SF62">
    <property type="entry name" value="CDP-DIACYLGLYCEROL--GLYCEROL-3-PHOSPHATE 3-PHOSPHATIDYLTRANSFERASE 1, CHLOROPLASTIC"/>
    <property type="match status" value="1"/>
</dbReference>
<dbReference type="InterPro" id="IPR048254">
    <property type="entry name" value="CDP_ALCOHOL_P_TRANSF_CS"/>
</dbReference>
<comment type="pathway">
    <text evidence="2">Phospholipid metabolism; phosphatidylglycerol biosynthesis; phosphatidylglycerol from CDP-diacylglycerol: step 1/2.</text>
</comment>
<protein>
    <recommendedName>
        <fullName evidence="6 16">CDP-diacylglycerol--glycerol-3-phosphate 3-phosphatidyltransferase</fullName>
        <ecNumber evidence="5 16">2.7.8.5</ecNumber>
    </recommendedName>
</protein>